<dbReference type="OrthoDB" id="4141215at2"/>
<gene>
    <name evidence="5" type="ORF">DPM12_20930</name>
</gene>
<dbReference type="PANTHER" id="PTHR43004">
    <property type="entry name" value="TRK SYSTEM POTASSIUM UPTAKE PROTEIN"/>
    <property type="match status" value="1"/>
</dbReference>
<dbReference type="Gene3D" id="3.30.70.2450">
    <property type="match status" value="1"/>
</dbReference>
<evidence type="ECO:0000313" key="5">
    <source>
        <dbReference type="EMBL" id="RAW09508.1"/>
    </source>
</evidence>
<comment type="caution">
    <text evidence="5">The sequence shown here is derived from an EMBL/GenBank/DDBJ whole genome shotgun (WGS) entry which is preliminary data.</text>
</comment>
<dbReference type="Pfam" id="PF21274">
    <property type="entry name" value="Rng_hyd_C"/>
    <property type="match status" value="1"/>
</dbReference>
<dbReference type="GO" id="GO:0071949">
    <property type="term" value="F:FAD binding"/>
    <property type="evidence" value="ECO:0007669"/>
    <property type="project" value="InterPro"/>
</dbReference>
<dbReference type="Gene3D" id="3.50.50.60">
    <property type="entry name" value="FAD/NAD(P)-binding domain"/>
    <property type="match status" value="2"/>
</dbReference>
<dbReference type="Pfam" id="PF01494">
    <property type="entry name" value="FAD_binding_3"/>
    <property type="match status" value="1"/>
</dbReference>
<dbReference type="RefSeq" id="WP_112260299.1">
    <property type="nucleotide sequence ID" value="NZ_QMIG01000041.1"/>
</dbReference>
<keyword evidence="2" id="KW-0285">Flavoprotein</keyword>
<dbReference type="PANTHER" id="PTHR43004:SF19">
    <property type="entry name" value="BINDING MONOOXYGENASE, PUTATIVE (JCVI)-RELATED"/>
    <property type="match status" value="1"/>
</dbReference>
<evidence type="ECO:0000313" key="6">
    <source>
        <dbReference type="Proteomes" id="UP000250462"/>
    </source>
</evidence>
<dbReference type="InterPro" id="IPR036188">
    <property type="entry name" value="FAD/NAD-bd_sf"/>
</dbReference>
<dbReference type="GO" id="GO:0016709">
    <property type="term" value="F:oxidoreductase activity, acting on paired donors, with incorporation or reduction of molecular oxygen, NAD(P)H as one donor, and incorporation of one atom of oxygen"/>
    <property type="evidence" value="ECO:0007669"/>
    <property type="project" value="UniProtKB-ARBA"/>
</dbReference>
<dbReference type="Proteomes" id="UP000250462">
    <property type="component" value="Unassembled WGS sequence"/>
</dbReference>
<accession>A0A329QGT3</accession>
<dbReference type="PRINTS" id="PR00420">
    <property type="entry name" value="RNGMNOXGNASE"/>
</dbReference>
<evidence type="ECO:0000256" key="3">
    <source>
        <dbReference type="ARBA" id="ARBA00022827"/>
    </source>
</evidence>
<evidence type="ECO:0000259" key="4">
    <source>
        <dbReference type="Pfam" id="PF01494"/>
    </source>
</evidence>
<sequence>MTGSWAAAQVVIVGAGPVGLMLAGELGRADVPVIVVERLDSPMTESRASQLTTLTAELLHERGCEALLGEAVHEPRAHFGGLGFDLSGLDSEYAGNWKVPQYRTEAVLAERAEGLGVTVLRAHELTEITELPDHVVCGVRGPDGDARIRARYVVGCDGAWSTVRRLCGFPVSARAATKELLRADVTGIRVRDRRFERLDGGFATAATRDGVTRVMVHVAGQGVAERTGPPEFGEVARAWQKVTGEDISGGTAVWVDSFDNSRGQADAYRRGRVLLAGDAAHWHMPIGGQSLNVGLQDAVNLGWKLAGTVRGWAAPGVLDSYHDERHPVAARVLNHVAAQEVMLLGGAEIEPLRDVFSELTGLSEVRAHVARVAANLDDRYGPPESPLIGRRVAKLGLRTEAGPLRVAGSAPVMPVLVRLAPASDDPGRFTIPTIHAIDEKGSLPGITAILLRPDGYVAWAGDSEEGVHRAIGKLLRAEGREENAEL</sequence>
<keyword evidence="3" id="KW-0274">FAD</keyword>
<dbReference type="InterPro" id="IPR050641">
    <property type="entry name" value="RIFMO-like"/>
</dbReference>
<keyword evidence="5" id="KW-0503">Monooxygenase</keyword>
<feature type="domain" description="FAD-binding" evidence="4">
    <location>
        <begin position="8"/>
        <end position="334"/>
    </location>
</feature>
<evidence type="ECO:0000256" key="2">
    <source>
        <dbReference type="ARBA" id="ARBA00022630"/>
    </source>
</evidence>
<proteinExistence type="predicted"/>
<dbReference type="InterPro" id="IPR002938">
    <property type="entry name" value="FAD-bd"/>
</dbReference>
<protein>
    <submittedName>
        <fullName evidence="5">FAD-binding monooxygenase</fullName>
    </submittedName>
</protein>
<keyword evidence="6" id="KW-1185">Reference proteome</keyword>
<evidence type="ECO:0000256" key="1">
    <source>
        <dbReference type="ARBA" id="ARBA00001974"/>
    </source>
</evidence>
<reference evidence="5 6" key="1">
    <citation type="submission" date="2018-06" db="EMBL/GenBank/DDBJ databases">
        <title>Phytoactinopolyspora halophila sp. nov., a novel halophilic actinomycete isolated from a saline soil in China.</title>
        <authorList>
            <person name="Tang S.-K."/>
        </authorList>
    </citation>
    <scope>NUCLEOTIDE SEQUENCE [LARGE SCALE GENOMIC DNA]</scope>
    <source>
        <strain evidence="5 6">YIM 96934</strain>
    </source>
</reference>
<comment type="cofactor">
    <cofactor evidence="1">
        <name>FAD</name>
        <dbReference type="ChEBI" id="CHEBI:57692"/>
    </cofactor>
</comment>
<organism evidence="5 6">
    <name type="scientific">Phytoactinopolyspora halophila</name>
    <dbReference type="NCBI Taxonomy" id="1981511"/>
    <lineage>
        <taxon>Bacteria</taxon>
        <taxon>Bacillati</taxon>
        <taxon>Actinomycetota</taxon>
        <taxon>Actinomycetes</taxon>
        <taxon>Jiangellales</taxon>
        <taxon>Jiangellaceae</taxon>
        <taxon>Phytoactinopolyspora</taxon>
    </lineage>
</organism>
<dbReference type="EMBL" id="QMIG01000041">
    <property type="protein sequence ID" value="RAW09508.1"/>
    <property type="molecule type" value="Genomic_DNA"/>
</dbReference>
<name>A0A329QGT3_9ACTN</name>
<keyword evidence="5" id="KW-0560">Oxidoreductase</keyword>
<dbReference type="Gene3D" id="3.40.30.120">
    <property type="match status" value="1"/>
</dbReference>
<dbReference type="AlphaFoldDB" id="A0A329QGT3"/>
<dbReference type="SUPFAM" id="SSF51905">
    <property type="entry name" value="FAD/NAD(P)-binding domain"/>
    <property type="match status" value="1"/>
</dbReference>